<dbReference type="GO" id="GO:0005938">
    <property type="term" value="C:cell cortex"/>
    <property type="evidence" value="ECO:0007669"/>
    <property type="project" value="TreeGrafter"/>
</dbReference>
<dbReference type="EMBL" id="JBBPBK010000013">
    <property type="protein sequence ID" value="KAK9271509.1"/>
    <property type="molecule type" value="Genomic_DNA"/>
</dbReference>
<evidence type="ECO:0000259" key="1">
    <source>
        <dbReference type="Pfam" id="PF14225"/>
    </source>
</evidence>
<dbReference type="PANTHER" id="PTHR12295:SF30">
    <property type="entry name" value="PROTEIN FURRY"/>
    <property type="match status" value="1"/>
</dbReference>
<reference evidence="2 3" key="1">
    <citation type="journal article" date="2024" name="Plant J.">
        <title>Genome sequences and population genomics reveal climatic adaptation and genomic divergence between two closely related sweetgum species.</title>
        <authorList>
            <person name="Xu W.Q."/>
            <person name="Ren C.Q."/>
            <person name="Zhang X.Y."/>
            <person name="Comes H.P."/>
            <person name="Liu X.H."/>
            <person name="Li Y.G."/>
            <person name="Kettle C.J."/>
            <person name="Jalonen R."/>
            <person name="Gaisberger H."/>
            <person name="Ma Y.Z."/>
            <person name="Qiu Y.X."/>
        </authorList>
    </citation>
    <scope>NUCLEOTIDE SEQUENCE [LARGE SCALE GENOMIC DNA]</scope>
    <source>
        <strain evidence="2">Hangzhou</strain>
    </source>
</reference>
<keyword evidence="3" id="KW-1185">Reference proteome</keyword>
<name>A0AAP0NI33_LIQFO</name>
<evidence type="ECO:0000313" key="3">
    <source>
        <dbReference type="Proteomes" id="UP001415857"/>
    </source>
</evidence>
<dbReference type="PANTHER" id="PTHR12295">
    <property type="entry name" value="FURRY-RELATED"/>
    <property type="match status" value="1"/>
</dbReference>
<organism evidence="2 3">
    <name type="scientific">Liquidambar formosana</name>
    <name type="common">Formosan gum</name>
    <dbReference type="NCBI Taxonomy" id="63359"/>
    <lineage>
        <taxon>Eukaryota</taxon>
        <taxon>Viridiplantae</taxon>
        <taxon>Streptophyta</taxon>
        <taxon>Embryophyta</taxon>
        <taxon>Tracheophyta</taxon>
        <taxon>Spermatophyta</taxon>
        <taxon>Magnoliopsida</taxon>
        <taxon>eudicotyledons</taxon>
        <taxon>Gunneridae</taxon>
        <taxon>Pentapetalae</taxon>
        <taxon>Saxifragales</taxon>
        <taxon>Altingiaceae</taxon>
        <taxon>Liquidambar</taxon>
    </lineage>
</organism>
<dbReference type="Proteomes" id="UP001415857">
    <property type="component" value="Unassembled WGS sequence"/>
</dbReference>
<dbReference type="AlphaFoldDB" id="A0AAP0NI33"/>
<dbReference type="InterPro" id="IPR025481">
    <property type="entry name" value="Cell_Morphogen_C"/>
</dbReference>
<comment type="caution">
    <text evidence="2">The sequence shown here is derived from an EMBL/GenBank/DDBJ whole genome shotgun (WGS) entry which is preliminary data.</text>
</comment>
<sequence length="294" mass="31945">MSTVSHGISIDVLSRITVHSCDSIFGDAETRLLMHITGLLPWLCLQLCKDSVVGPASPLQQQYQKACSVAANLSIWCRAKSLDELATVFMAYSRGEIKSIDNLLACVSPLLCNEWFPKHSALAFGHLLRLLEKGPVEYQRVILLMLKALLQHTPMDAAQSPHMYAIVSQLVESTLCWEALSVLEALLQSCSSLTGSHPHEPGSIENGFGGTEEKMLAPQTSFKARSGPLQYAMGSGFGVGSTLPAQGGTTETGMSPREVALQNTRLILGRVLDSCALGRRRDYKRLVPFVTNMG</sequence>
<gene>
    <name evidence="2" type="ORF">L1049_001869</name>
</gene>
<accession>A0AAP0NI33</accession>
<dbReference type="InterPro" id="IPR039867">
    <property type="entry name" value="Furry/Tao3/Mor2"/>
</dbReference>
<proteinExistence type="predicted"/>
<protein>
    <recommendedName>
        <fullName evidence="1">Cell morphogenesis protein C-terminal domain-containing protein</fullName>
    </recommendedName>
</protein>
<feature type="domain" description="Cell morphogenesis protein C-terminal" evidence="1">
    <location>
        <begin position="2"/>
        <end position="189"/>
    </location>
</feature>
<dbReference type="GO" id="GO:0000902">
    <property type="term" value="P:cell morphogenesis"/>
    <property type="evidence" value="ECO:0007669"/>
    <property type="project" value="InterPro"/>
</dbReference>
<dbReference type="GO" id="GO:0030427">
    <property type="term" value="C:site of polarized growth"/>
    <property type="evidence" value="ECO:0007669"/>
    <property type="project" value="TreeGrafter"/>
</dbReference>
<evidence type="ECO:0000313" key="2">
    <source>
        <dbReference type="EMBL" id="KAK9271509.1"/>
    </source>
</evidence>
<dbReference type="Pfam" id="PF14225">
    <property type="entry name" value="MOR2-PAG1_C"/>
    <property type="match status" value="1"/>
</dbReference>